<feature type="domain" description="Transthyretin/hydroxyisourate hydrolase" evidence="10">
    <location>
        <begin position="115"/>
        <end position="234"/>
    </location>
</feature>
<dbReference type="SMART" id="SM00095">
    <property type="entry name" value="TR_THY"/>
    <property type="match status" value="2"/>
</dbReference>
<keyword evidence="6" id="KW-0765">Sulfation</keyword>
<dbReference type="PROSITE" id="PS00768">
    <property type="entry name" value="TRANSTHYRETIN_1"/>
    <property type="match status" value="1"/>
</dbReference>
<evidence type="ECO:0000313" key="11">
    <source>
        <dbReference type="EMBL" id="TRZ15230.1"/>
    </source>
</evidence>
<dbReference type="EMBL" id="SWJQ01000379">
    <property type="protein sequence ID" value="TRZ15230.1"/>
    <property type="molecule type" value="Genomic_DNA"/>
</dbReference>
<dbReference type="Proteomes" id="UP000796761">
    <property type="component" value="Unassembled WGS sequence"/>
</dbReference>
<evidence type="ECO:0000256" key="7">
    <source>
        <dbReference type="ARBA" id="ARBA00022702"/>
    </source>
</evidence>
<dbReference type="FunFam" id="2.60.40.180:FF:000002">
    <property type="entry name" value="Transthyretin"/>
    <property type="match status" value="2"/>
</dbReference>
<dbReference type="AlphaFoldDB" id="A0A8K1LIE2"/>
<dbReference type="InterPro" id="IPR036817">
    <property type="entry name" value="Transthyretin/HIU_hydrolase_sf"/>
</dbReference>
<dbReference type="GO" id="GO:0005179">
    <property type="term" value="F:hormone activity"/>
    <property type="evidence" value="ECO:0007669"/>
    <property type="project" value="UniProtKB-KW"/>
</dbReference>
<evidence type="ECO:0000259" key="10">
    <source>
        <dbReference type="SMART" id="SM00095"/>
    </source>
</evidence>
<feature type="domain" description="Transthyretin/hydroxyisourate hydrolase" evidence="10">
    <location>
        <begin position="25"/>
        <end position="114"/>
    </location>
</feature>
<dbReference type="PANTHER" id="PTHR10395">
    <property type="entry name" value="URICASE AND TRANSTHYRETIN-RELATED"/>
    <property type="match status" value="1"/>
</dbReference>
<evidence type="ECO:0000256" key="3">
    <source>
        <dbReference type="ARBA" id="ARBA00021606"/>
    </source>
</evidence>
<gene>
    <name evidence="11" type="ORF">HGM15179_011888</name>
</gene>
<dbReference type="PANTHER" id="PTHR10395:SF12">
    <property type="entry name" value="TRANSTHYRETIN"/>
    <property type="match status" value="1"/>
</dbReference>
<reference evidence="11" key="1">
    <citation type="submission" date="2019-04" db="EMBL/GenBank/DDBJ databases">
        <title>Genome assembly of Zosterops borbonicus 15179.</title>
        <authorList>
            <person name="Leroy T."/>
            <person name="Anselmetti Y."/>
            <person name="Tilak M.-K."/>
            <person name="Nabholz B."/>
        </authorList>
    </citation>
    <scope>NUCLEOTIDE SEQUENCE</scope>
    <source>
        <strain evidence="11">HGM_15179</strain>
        <tissue evidence="11">Muscle</tissue>
    </source>
</reference>
<dbReference type="InterPro" id="IPR000895">
    <property type="entry name" value="Transthyretin/HIU_hydrolase"/>
</dbReference>
<evidence type="ECO:0000256" key="5">
    <source>
        <dbReference type="ARBA" id="ARBA00022525"/>
    </source>
</evidence>
<dbReference type="Gene3D" id="2.60.40.180">
    <property type="entry name" value="Transthyretin/hydroxyisourate hydrolase domain"/>
    <property type="match status" value="2"/>
</dbReference>
<dbReference type="Pfam" id="PF00576">
    <property type="entry name" value="Transthyretin"/>
    <property type="match status" value="2"/>
</dbReference>
<dbReference type="GO" id="GO:0070324">
    <property type="term" value="F:thyroid hormone binding"/>
    <property type="evidence" value="ECO:0007669"/>
    <property type="project" value="TreeGrafter"/>
</dbReference>
<comment type="caution">
    <text evidence="11">The sequence shown here is derived from an EMBL/GenBank/DDBJ whole genome shotgun (WGS) entry which is preliminary data.</text>
</comment>
<keyword evidence="12" id="KW-1185">Reference proteome</keyword>
<evidence type="ECO:0000256" key="9">
    <source>
        <dbReference type="ARBA" id="ARBA00031604"/>
    </source>
</evidence>
<name>A0A8K1LIE2_9PASS</name>
<keyword evidence="8" id="KW-0795">Thyroid hormone</keyword>
<keyword evidence="4" id="KW-0813">Transport</keyword>
<dbReference type="GO" id="GO:0005615">
    <property type="term" value="C:extracellular space"/>
    <property type="evidence" value="ECO:0007669"/>
    <property type="project" value="TreeGrafter"/>
</dbReference>
<evidence type="ECO:0000256" key="6">
    <source>
        <dbReference type="ARBA" id="ARBA00022641"/>
    </source>
</evidence>
<dbReference type="InterPro" id="IPR023418">
    <property type="entry name" value="Thyroxine_BS"/>
</dbReference>
<evidence type="ECO:0000256" key="4">
    <source>
        <dbReference type="ARBA" id="ARBA00022448"/>
    </source>
</evidence>
<keyword evidence="7" id="KW-0372">Hormone</keyword>
<dbReference type="InterPro" id="IPR023416">
    <property type="entry name" value="Transthyretin/HIU_hydrolase_d"/>
</dbReference>
<sequence>MANLALCKFAEAFQEAVQVSHGSVDSKCPLMVKVLDAVRGSPASDVTVKVFKQAADGSWQDFAVGKTTEYGEIHELTTEEQFVEGKYMVKFETSSYWKALGLSAFHEYADNPFDAKHPLYVKVVDSVRGSPAQNVPVKLYKEAADGSWELLNTKQTNEKGGLPELTTKEQFVAGLYKLELDTASYWKSLGLNPFHHHADVVFSANDAGNRHYKIVVVLSPFSYSTTAVVSEPVE</sequence>
<evidence type="ECO:0000256" key="8">
    <source>
        <dbReference type="ARBA" id="ARBA00022920"/>
    </source>
</evidence>
<organism evidence="11 12">
    <name type="scientific">Zosterops borbonicus</name>
    <dbReference type="NCBI Taxonomy" id="364589"/>
    <lineage>
        <taxon>Eukaryota</taxon>
        <taxon>Metazoa</taxon>
        <taxon>Chordata</taxon>
        <taxon>Craniata</taxon>
        <taxon>Vertebrata</taxon>
        <taxon>Euteleostomi</taxon>
        <taxon>Archelosauria</taxon>
        <taxon>Archosauria</taxon>
        <taxon>Dinosauria</taxon>
        <taxon>Saurischia</taxon>
        <taxon>Theropoda</taxon>
        <taxon>Coelurosauria</taxon>
        <taxon>Aves</taxon>
        <taxon>Neognathae</taxon>
        <taxon>Neoaves</taxon>
        <taxon>Telluraves</taxon>
        <taxon>Australaves</taxon>
        <taxon>Passeriformes</taxon>
        <taxon>Sylvioidea</taxon>
        <taxon>Zosteropidae</taxon>
        <taxon>Zosterops</taxon>
    </lineage>
</organism>
<keyword evidence="5" id="KW-0964">Secreted</keyword>
<comment type="similarity">
    <text evidence="2">Belongs to the transthyretin family.</text>
</comment>
<proteinExistence type="inferred from homology"/>
<dbReference type="SUPFAM" id="SSF49472">
    <property type="entry name" value="Transthyretin (synonym: prealbumin)"/>
    <property type="match status" value="2"/>
</dbReference>
<comment type="subcellular location">
    <subcellularLocation>
        <location evidence="1">Secreted</location>
    </subcellularLocation>
</comment>
<dbReference type="PRINTS" id="PR00189">
    <property type="entry name" value="TRNSTHYRETIN"/>
</dbReference>
<protein>
    <recommendedName>
        <fullName evidence="3">Transthyretin</fullName>
    </recommendedName>
    <alternativeName>
        <fullName evidence="9">Prealbumin</fullName>
    </alternativeName>
</protein>
<accession>A0A8K1LIE2</accession>
<dbReference type="GO" id="GO:0006144">
    <property type="term" value="P:purine nucleobase metabolic process"/>
    <property type="evidence" value="ECO:0007669"/>
    <property type="project" value="TreeGrafter"/>
</dbReference>
<evidence type="ECO:0000313" key="12">
    <source>
        <dbReference type="Proteomes" id="UP000796761"/>
    </source>
</evidence>
<dbReference type="OrthoDB" id="10265230at2759"/>
<evidence type="ECO:0000256" key="2">
    <source>
        <dbReference type="ARBA" id="ARBA00007893"/>
    </source>
</evidence>
<evidence type="ECO:0000256" key="1">
    <source>
        <dbReference type="ARBA" id="ARBA00004613"/>
    </source>
</evidence>